<evidence type="ECO:0000256" key="2">
    <source>
        <dbReference type="ARBA" id="ARBA00022603"/>
    </source>
</evidence>
<comment type="caution">
    <text evidence="6">The sequence shown here is derived from an EMBL/GenBank/DDBJ whole genome shotgun (WGS) entry which is preliminary data.</text>
</comment>
<protein>
    <submittedName>
        <fullName evidence="6">Class I SAM-dependent methyltransferase</fullName>
    </submittedName>
</protein>
<evidence type="ECO:0000256" key="3">
    <source>
        <dbReference type="ARBA" id="ARBA00022679"/>
    </source>
</evidence>
<dbReference type="Proteomes" id="UP000722989">
    <property type="component" value="Unassembled WGS sequence"/>
</dbReference>
<evidence type="ECO:0000256" key="5">
    <source>
        <dbReference type="ARBA" id="ARBA00023098"/>
    </source>
</evidence>
<comment type="similarity">
    <text evidence="1">Belongs to the CFA/CMAS family.</text>
</comment>
<dbReference type="EMBL" id="JAATVY010000026">
    <property type="protein sequence ID" value="NJC73161.1"/>
    <property type="molecule type" value="Genomic_DNA"/>
</dbReference>
<evidence type="ECO:0000256" key="1">
    <source>
        <dbReference type="ARBA" id="ARBA00010815"/>
    </source>
</evidence>
<reference evidence="6 7" key="1">
    <citation type="submission" date="2020-03" db="EMBL/GenBank/DDBJ databases">
        <title>WGS of the type strain of Planosporangium spp.</title>
        <authorList>
            <person name="Thawai C."/>
        </authorList>
    </citation>
    <scope>NUCLEOTIDE SEQUENCE [LARGE SCALE GENOMIC DNA]</scope>
    <source>
        <strain evidence="6 7">TBRC 5610</strain>
    </source>
</reference>
<dbReference type="PANTHER" id="PTHR43667">
    <property type="entry name" value="CYCLOPROPANE-FATTY-ACYL-PHOSPHOLIPID SYNTHASE"/>
    <property type="match status" value="1"/>
</dbReference>
<evidence type="ECO:0000256" key="4">
    <source>
        <dbReference type="ARBA" id="ARBA00022691"/>
    </source>
</evidence>
<dbReference type="GO" id="GO:0008168">
    <property type="term" value="F:methyltransferase activity"/>
    <property type="evidence" value="ECO:0007669"/>
    <property type="project" value="UniProtKB-KW"/>
</dbReference>
<name>A0ABX0Y437_9ACTN</name>
<keyword evidence="5" id="KW-0443">Lipid metabolism</keyword>
<proteinExistence type="inferred from homology"/>
<keyword evidence="4" id="KW-0949">S-adenosyl-L-methionine</keyword>
<dbReference type="Gene3D" id="3.40.50.150">
    <property type="entry name" value="Vaccinia Virus protein VP39"/>
    <property type="match status" value="1"/>
</dbReference>
<keyword evidence="3" id="KW-0808">Transferase</keyword>
<dbReference type="GO" id="GO:0032259">
    <property type="term" value="P:methylation"/>
    <property type="evidence" value="ECO:0007669"/>
    <property type="project" value="UniProtKB-KW"/>
</dbReference>
<evidence type="ECO:0000313" key="6">
    <source>
        <dbReference type="EMBL" id="NJC73161.1"/>
    </source>
</evidence>
<dbReference type="InterPro" id="IPR029063">
    <property type="entry name" value="SAM-dependent_MTases_sf"/>
</dbReference>
<dbReference type="SUPFAM" id="SSF53335">
    <property type="entry name" value="S-adenosyl-L-methionine-dependent methyltransferases"/>
    <property type="match status" value="1"/>
</dbReference>
<sequence>MMSDKAEVAVSYDVDNEFFRLWLDRRMNYTCAVFDDTDDLDAAQVAKLDVLYRYGHVRPDSRVLDIGCGWGANLEYLAVDRGVREAHGITLSEAQHAEIVRRNLPGVTASCVDYRDYVPPVRFDTIMSICMIEHVCTPQQARAGEAVARYRDYFRRAWEWSRPGAHFALQCILRNRAPRLAADIREIGWVTYQIFPGGITPRMEDIVQAVNPYWEIVEVRTRREDYRRTCEHWRSRLRGHADEIRRRWGDHLLADYDRYLTACIRAFEMHYQSLAQWSLRRIDEI</sequence>
<gene>
    <name evidence="6" type="ORF">HC031_26080</name>
</gene>
<dbReference type="InterPro" id="IPR003333">
    <property type="entry name" value="CMAS"/>
</dbReference>
<dbReference type="Pfam" id="PF02353">
    <property type="entry name" value="CMAS"/>
    <property type="match status" value="1"/>
</dbReference>
<dbReference type="PANTHER" id="PTHR43667:SF1">
    <property type="entry name" value="CYCLOPROPANE-FATTY-ACYL-PHOSPHOLIPID SYNTHASE"/>
    <property type="match status" value="1"/>
</dbReference>
<evidence type="ECO:0000313" key="7">
    <source>
        <dbReference type="Proteomes" id="UP000722989"/>
    </source>
</evidence>
<dbReference type="PIRSF" id="PIRSF003085">
    <property type="entry name" value="CMAS"/>
    <property type="match status" value="1"/>
</dbReference>
<keyword evidence="7" id="KW-1185">Reference proteome</keyword>
<organism evidence="6 7">
    <name type="scientific">Planosporangium thailandense</name>
    <dbReference type="NCBI Taxonomy" id="765197"/>
    <lineage>
        <taxon>Bacteria</taxon>
        <taxon>Bacillati</taxon>
        <taxon>Actinomycetota</taxon>
        <taxon>Actinomycetes</taxon>
        <taxon>Micromonosporales</taxon>
        <taxon>Micromonosporaceae</taxon>
        <taxon>Planosporangium</taxon>
    </lineage>
</organism>
<accession>A0ABX0Y437</accession>
<dbReference type="InterPro" id="IPR050723">
    <property type="entry name" value="CFA/CMAS"/>
</dbReference>
<keyword evidence="2 6" id="KW-0489">Methyltransferase</keyword>